<dbReference type="AlphaFoldDB" id="A0A154BUB4"/>
<reference evidence="2 3" key="1">
    <citation type="submission" date="2016-02" db="EMBL/GenBank/DDBJ databases">
        <title>Anaerosporomusa subterraneum gen. nov., sp. nov., a spore-forming obligate anaerobe isolated from saprolite.</title>
        <authorList>
            <person name="Choi J.K."/>
            <person name="Shah M."/>
            <person name="Yee N."/>
        </authorList>
    </citation>
    <scope>NUCLEOTIDE SEQUENCE [LARGE SCALE GENOMIC DNA]</scope>
    <source>
        <strain evidence="2 3">RU4</strain>
    </source>
</reference>
<evidence type="ECO:0008006" key="4">
    <source>
        <dbReference type="Google" id="ProtNLM"/>
    </source>
</evidence>
<evidence type="ECO:0000313" key="2">
    <source>
        <dbReference type="EMBL" id="KYZ77576.1"/>
    </source>
</evidence>
<dbReference type="PANTHER" id="PTHR36443">
    <property type="entry name" value="BSR5223 PROTEIN"/>
    <property type="match status" value="1"/>
</dbReference>
<dbReference type="Pfam" id="PF11146">
    <property type="entry name" value="DUF2905"/>
    <property type="match status" value="1"/>
</dbReference>
<evidence type="ECO:0000313" key="3">
    <source>
        <dbReference type="Proteomes" id="UP000076268"/>
    </source>
</evidence>
<sequence length="74" mass="8259">MFGFDSLGKTLMTVGVLLLIAGALVHFGGKILPLGRLPGDFHWEKENFSFHFPFATSIIISIVLTLLLNLLFRR</sequence>
<dbReference type="RefSeq" id="WP_066240170.1">
    <property type="nucleotide sequence ID" value="NZ_LSGP01000013.1"/>
</dbReference>
<gene>
    <name evidence="2" type="ORF">AXX12_05580</name>
</gene>
<dbReference type="OrthoDB" id="9811610at2"/>
<feature type="transmembrane region" description="Helical" evidence="1">
    <location>
        <begin position="12"/>
        <end position="32"/>
    </location>
</feature>
<comment type="caution">
    <text evidence="2">The sequence shown here is derived from an EMBL/GenBank/DDBJ whole genome shotgun (WGS) entry which is preliminary data.</text>
</comment>
<keyword evidence="1" id="KW-0472">Membrane</keyword>
<dbReference type="STRING" id="1794912.AXX12_05580"/>
<dbReference type="EMBL" id="LSGP01000013">
    <property type="protein sequence ID" value="KYZ77576.1"/>
    <property type="molecule type" value="Genomic_DNA"/>
</dbReference>
<accession>A0A154BUB4</accession>
<proteinExistence type="predicted"/>
<dbReference type="InterPro" id="IPR021320">
    <property type="entry name" value="DUF2905"/>
</dbReference>
<protein>
    <recommendedName>
        <fullName evidence="4">DUF2905 domain-containing protein</fullName>
    </recommendedName>
</protein>
<dbReference type="PANTHER" id="PTHR36443:SF1">
    <property type="entry name" value="BSR5223 PROTEIN"/>
    <property type="match status" value="1"/>
</dbReference>
<name>A0A154BUB4_ANASB</name>
<feature type="transmembrane region" description="Helical" evidence="1">
    <location>
        <begin position="52"/>
        <end position="72"/>
    </location>
</feature>
<dbReference type="Proteomes" id="UP000076268">
    <property type="component" value="Unassembled WGS sequence"/>
</dbReference>
<keyword evidence="3" id="KW-1185">Reference proteome</keyword>
<organism evidence="2 3">
    <name type="scientific">Anaerosporomusa subterranea</name>
    <dbReference type="NCBI Taxonomy" id="1794912"/>
    <lineage>
        <taxon>Bacteria</taxon>
        <taxon>Bacillati</taxon>
        <taxon>Bacillota</taxon>
        <taxon>Negativicutes</taxon>
        <taxon>Acetonemataceae</taxon>
        <taxon>Anaerosporomusa</taxon>
    </lineage>
</organism>
<keyword evidence="1" id="KW-0812">Transmembrane</keyword>
<evidence type="ECO:0000256" key="1">
    <source>
        <dbReference type="SAM" id="Phobius"/>
    </source>
</evidence>
<keyword evidence="1" id="KW-1133">Transmembrane helix</keyword>